<protein>
    <submittedName>
        <fullName evidence="7">DNA-binding transcriptional regulator LsrR, DeoR family</fullName>
    </submittedName>
</protein>
<evidence type="ECO:0000259" key="6">
    <source>
        <dbReference type="Pfam" id="PF04198"/>
    </source>
</evidence>
<dbReference type="InterPro" id="IPR037171">
    <property type="entry name" value="NagB/RpiA_transferase-like"/>
</dbReference>
<accession>A0A1I5AQ47</accession>
<evidence type="ECO:0000256" key="1">
    <source>
        <dbReference type="ARBA" id="ARBA00010466"/>
    </source>
</evidence>
<proteinExistence type="inferred from homology"/>
<comment type="similarity">
    <text evidence="1">Belongs to the SorC transcriptional regulatory family.</text>
</comment>
<dbReference type="SUPFAM" id="SSF88659">
    <property type="entry name" value="Sigma3 and sigma4 domains of RNA polymerase sigma factors"/>
    <property type="match status" value="1"/>
</dbReference>
<dbReference type="EMBL" id="FOVR01000001">
    <property type="protein sequence ID" value="SFN64299.1"/>
    <property type="molecule type" value="Genomic_DNA"/>
</dbReference>
<dbReference type="Pfam" id="PF04198">
    <property type="entry name" value="Sugar-bind"/>
    <property type="match status" value="1"/>
</dbReference>
<name>A0A1I5AQ47_9HYPH</name>
<keyword evidence="3 7" id="KW-0238">DNA-binding</keyword>
<dbReference type="InterPro" id="IPR036388">
    <property type="entry name" value="WH-like_DNA-bd_sf"/>
</dbReference>
<feature type="domain" description="Sugar-binding" evidence="6">
    <location>
        <begin position="85"/>
        <end position="336"/>
    </location>
</feature>
<evidence type="ECO:0000256" key="2">
    <source>
        <dbReference type="ARBA" id="ARBA00023015"/>
    </source>
</evidence>
<keyword evidence="2" id="KW-0805">Transcription regulation</keyword>
<dbReference type="InterPro" id="IPR007324">
    <property type="entry name" value="Sugar-bd_dom_put"/>
</dbReference>
<dbReference type="InterPro" id="IPR013324">
    <property type="entry name" value="RNA_pol_sigma_r3/r4-like"/>
</dbReference>
<evidence type="ECO:0000313" key="7">
    <source>
        <dbReference type="EMBL" id="SFN64299.1"/>
    </source>
</evidence>
<reference evidence="7 8" key="1">
    <citation type="submission" date="2016-10" db="EMBL/GenBank/DDBJ databases">
        <authorList>
            <person name="de Groot N.N."/>
        </authorList>
    </citation>
    <scope>NUCLEOTIDE SEQUENCE [LARGE SCALE GENOMIC DNA]</scope>
    <source>
        <strain evidence="7 8">CGMCC 1.9157</strain>
    </source>
</reference>
<dbReference type="GO" id="GO:0003677">
    <property type="term" value="F:DNA binding"/>
    <property type="evidence" value="ECO:0007669"/>
    <property type="project" value="UniProtKB-KW"/>
</dbReference>
<evidence type="ECO:0000313" key="8">
    <source>
        <dbReference type="Proteomes" id="UP000199236"/>
    </source>
</evidence>
<dbReference type="SUPFAM" id="SSF100950">
    <property type="entry name" value="NagB/RpiA/CoA transferase-like"/>
    <property type="match status" value="1"/>
</dbReference>
<evidence type="ECO:0000256" key="3">
    <source>
        <dbReference type="ARBA" id="ARBA00023125"/>
    </source>
</evidence>
<organism evidence="7 8">
    <name type="scientific">Cohaesibacter marisflavi</name>
    <dbReference type="NCBI Taxonomy" id="655353"/>
    <lineage>
        <taxon>Bacteria</taxon>
        <taxon>Pseudomonadati</taxon>
        <taxon>Pseudomonadota</taxon>
        <taxon>Alphaproteobacteria</taxon>
        <taxon>Hyphomicrobiales</taxon>
        <taxon>Cohaesibacteraceae</taxon>
    </lineage>
</organism>
<dbReference type="Gene3D" id="3.40.50.1360">
    <property type="match status" value="1"/>
</dbReference>
<dbReference type="PANTHER" id="PTHR34294:SF1">
    <property type="entry name" value="TRANSCRIPTIONAL REGULATOR LSRR"/>
    <property type="match status" value="1"/>
</dbReference>
<dbReference type="Proteomes" id="UP000199236">
    <property type="component" value="Unassembled WGS sequence"/>
</dbReference>
<dbReference type="InterPro" id="IPR051054">
    <property type="entry name" value="SorC_transcr_regulators"/>
</dbReference>
<keyword evidence="4" id="KW-0804">Transcription</keyword>
<dbReference type="OrthoDB" id="9806345at2"/>
<dbReference type="GO" id="GO:0030246">
    <property type="term" value="F:carbohydrate binding"/>
    <property type="evidence" value="ECO:0007669"/>
    <property type="project" value="InterPro"/>
</dbReference>
<dbReference type="AlphaFoldDB" id="A0A1I5AQ47"/>
<gene>
    <name evidence="7" type="ORF">SAMN04488056_101564</name>
</gene>
<evidence type="ECO:0000256" key="5">
    <source>
        <dbReference type="SAM" id="MobiDB-lite"/>
    </source>
</evidence>
<keyword evidence="8" id="KW-1185">Reference proteome</keyword>
<evidence type="ECO:0000256" key="4">
    <source>
        <dbReference type="ARBA" id="ARBA00023163"/>
    </source>
</evidence>
<sequence>MKSPTKTQSGKTASVGKPPAANGVATPATYQNDPRLWAAWLYYHDELTQNQIASLLGVSRATVVNYLQEARANHYIKISVRSDLLTSINLAQTLKDKFGLKECMVIPDDGGLLSPTQRIGKAGASFVEGALAPDDVVGVAWGRTVQALANNLTDQSMSNLYVVQVVGSQRGTSDGFSSEECVSLISLKLHAKTANLHAPAALSNKELRDALLKETIIQEQFARIRSCNKILFGVCSVKDNSLVFASGLTNAEESKYYIANGAVGVISGRFFDANGNWIQGPLDDRLMGITLDEVRQVPTRIAVAGGTDKTASMLGALRGDFINVLVTDEQTALSILDKA</sequence>
<dbReference type="Gene3D" id="1.10.10.10">
    <property type="entry name" value="Winged helix-like DNA-binding domain superfamily/Winged helix DNA-binding domain"/>
    <property type="match status" value="1"/>
</dbReference>
<dbReference type="RefSeq" id="WP_090068597.1">
    <property type="nucleotide sequence ID" value="NZ_OY762534.1"/>
</dbReference>
<feature type="region of interest" description="Disordered" evidence="5">
    <location>
        <begin position="1"/>
        <end position="27"/>
    </location>
</feature>
<dbReference type="PANTHER" id="PTHR34294">
    <property type="entry name" value="TRANSCRIPTIONAL REGULATOR-RELATED"/>
    <property type="match status" value="1"/>
</dbReference>
<feature type="compositionally biased region" description="Polar residues" evidence="5">
    <location>
        <begin position="1"/>
        <end position="12"/>
    </location>
</feature>
<dbReference type="STRING" id="655353.SAMN04488056_101564"/>